<dbReference type="SFLD" id="SFLDS00029">
    <property type="entry name" value="Radical_SAM"/>
    <property type="match status" value="1"/>
</dbReference>
<dbReference type="SMART" id="SM00729">
    <property type="entry name" value="Elp3"/>
    <property type="match status" value="1"/>
</dbReference>
<dbReference type="EMBL" id="JBIRWM010000023">
    <property type="protein sequence ID" value="MFI2161094.1"/>
    <property type="molecule type" value="Genomic_DNA"/>
</dbReference>
<dbReference type="InterPro" id="IPR051198">
    <property type="entry name" value="BchE-like"/>
</dbReference>
<evidence type="ECO:0000256" key="2">
    <source>
        <dbReference type="ARBA" id="ARBA00022691"/>
    </source>
</evidence>
<keyword evidence="5" id="KW-0411">Iron-sulfur</keyword>
<keyword evidence="8" id="KW-1185">Reference proteome</keyword>
<evidence type="ECO:0000256" key="4">
    <source>
        <dbReference type="ARBA" id="ARBA00023004"/>
    </source>
</evidence>
<evidence type="ECO:0000256" key="5">
    <source>
        <dbReference type="ARBA" id="ARBA00023014"/>
    </source>
</evidence>
<evidence type="ECO:0000259" key="6">
    <source>
        <dbReference type="PROSITE" id="PS51332"/>
    </source>
</evidence>
<evidence type="ECO:0000256" key="3">
    <source>
        <dbReference type="ARBA" id="ARBA00022723"/>
    </source>
</evidence>
<dbReference type="InterPro" id="IPR006158">
    <property type="entry name" value="Cobalamin-bd"/>
</dbReference>
<comment type="cofactor">
    <cofactor evidence="1">
        <name>[4Fe-4S] cluster</name>
        <dbReference type="ChEBI" id="CHEBI:49883"/>
    </cofactor>
</comment>
<evidence type="ECO:0000256" key="1">
    <source>
        <dbReference type="ARBA" id="ARBA00001966"/>
    </source>
</evidence>
<dbReference type="SUPFAM" id="SSF102114">
    <property type="entry name" value="Radical SAM enzymes"/>
    <property type="match status" value="1"/>
</dbReference>
<dbReference type="Proteomes" id="UP001611397">
    <property type="component" value="Unassembled WGS sequence"/>
</dbReference>
<comment type="caution">
    <text evidence="7">The sequence shown here is derived from an EMBL/GenBank/DDBJ whole genome shotgun (WGS) entry which is preliminary data.</text>
</comment>
<keyword evidence="2" id="KW-0949">S-adenosyl-L-methionine</keyword>
<gene>
    <name evidence="7" type="ORF">ACH49L_36385</name>
</gene>
<name>A0ABW7VI94_STROI</name>
<dbReference type="InterPro" id="IPR006638">
    <property type="entry name" value="Elp3/MiaA/NifB-like_rSAM"/>
</dbReference>
<dbReference type="RefSeq" id="WP_079082588.1">
    <property type="nucleotide sequence ID" value="NZ_JBIRUT010000021.1"/>
</dbReference>
<dbReference type="InterPro" id="IPR007197">
    <property type="entry name" value="rSAM"/>
</dbReference>
<reference evidence="7 8" key="1">
    <citation type="submission" date="2024-10" db="EMBL/GenBank/DDBJ databases">
        <title>The Natural Products Discovery Center: Release of the First 8490 Sequenced Strains for Exploring Actinobacteria Biosynthetic Diversity.</title>
        <authorList>
            <person name="Kalkreuter E."/>
            <person name="Kautsar S.A."/>
            <person name="Yang D."/>
            <person name="Bader C.D."/>
            <person name="Teijaro C.N."/>
            <person name="Fluegel L."/>
            <person name="Davis C.M."/>
            <person name="Simpson J.R."/>
            <person name="Lauterbach L."/>
            <person name="Steele A.D."/>
            <person name="Gui C."/>
            <person name="Meng S."/>
            <person name="Li G."/>
            <person name="Viehrig K."/>
            <person name="Ye F."/>
            <person name="Su P."/>
            <person name="Kiefer A.F."/>
            <person name="Nichols A."/>
            <person name="Cepeda A.J."/>
            <person name="Yan W."/>
            <person name="Fan B."/>
            <person name="Jiang Y."/>
            <person name="Adhikari A."/>
            <person name="Zheng C.-J."/>
            <person name="Schuster L."/>
            <person name="Cowan T.M."/>
            <person name="Smanski M.J."/>
            <person name="Chevrette M.G."/>
            <person name="De Carvalho L.P.S."/>
            <person name="Shen B."/>
        </authorList>
    </citation>
    <scope>NUCLEOTIDE SEQUENCE [LARGE SCALE GENOMIC DNA]</scope>
    <source>
        <strain evidence="7 8">NPDC020295</strain>
    </source>
</reference>
<organism evidence="7 8">
    <name type="scientific">Streptomyces olivaceoviridis</name>
    <name type="common">Streptomyces corchorusii</name>
    <dbReference type="NCBI Taxonomy" id="1921"/>
    <lineage>
        <taxon>Bacteria</taxon>
        <taxon>Bacillati</taxon>
        <taxon>Actinomycetota</taxon>
        <taxon>Actinomycetes</taxon>
        <taxon>Kitasatosporales</taxon>
        <taxon>Streptomycetaceae</taxon>
        <taxon>Streptomyces</taxon>
    </lineage>
</organism>
<proteinExistence type="predicted"/>
<dbReference type="PANTHER" id="PTHR43409">
    <property type="entry name" value="ANAEROBIC MAGNESIUM-PROTOPORPHYRIN IX MONOMETHYL ESTER CYCLASE-RELATED"/>
    <property type="match status" value="1"/>
</dbReference>
<evidence type="ECO:0000313" key="8">
    <source>
        <dbReference type="Proteomes" id="UP001611397"/>
    </source>
</evidence>
<accession>A0ABW7VI94</accession>
<dbReference type="PANTHER" id="PTHR43409:SF7">
    <property type="entry name" value="BLL1977 PROTEIN"/>
    <property type="match status" value="1"/>
</dbReference>
<dbReference type="SFLD" id="SFLDF00430">
    <property type="entry name" value="OxsB-like"/>
    <property type="match status" value="1"/>
</dbReference>
<keyword evidence="3" id="KW-0479">Metal-binding</keyword>
<dbReference type="InterPro" id="IPR034532">
    <property type="entry name" value="OxsB-like"/>
</dbReference>
<sequence length="715" mass="78479">MAGTTTAALGRLARAVATAHPSRPLTDPDRAALAPRLISPHDLRARLEAHLVGETGRVRVTGTLDRRLLLLERPQGGWVAADLSGAEHASRHWPSWTTEHLRLETPESWLSYAEVTETGVERLTRPDVRLMALYHPEYFPLPRFPLGISDVARAARGTLMGTIRLADMQLGVTLEDLLKQITTGAPDIVGISATFGQHDLMLQLLDAAFALPEPPLVVAGGSLTARNEALLLERYPDLLVARGGGEATIEGVLAHWHGDIPREEIPGIGYTGAARGGGMAIGRRRTAKPVARDASSDILPELDLLPDTFTHHGVAQLETSRGCTNACSFCPRGHKGLWAGAAPDLLPGMLTEIRQVFDRHPDISRTLYLVDEEIIGAGDDAVGRVLDLARTLHEAGFAWESSCRIDQTVRTDRDEAWHVERARMWRTLVALGLRRMLFGVESGVDSILSRFNKETTAEQNALAIRTLSALGVPTRYTYITFDPLMTLDELKATHAFQGRTDLLLRPQPELDARDIVRGVRDEDWVAEHTTGRPLHTGISYMLVSMECLIGAAYTRQATAAGLTGRPEPLMGRVACRYRDWRIGVASSWAQRWVDRHFALDYTLKSLEKVLDGAARHAVRRARVVLKDAAYQVLGDMIAAIEAYDLERPGQKEALSAWIEAALEERAGMLRGQMATTVTGVGRHLPGDHAATLAREHERWASARGWELINAGESCA</sequence>
<protein>
    <submittedName>
        <fullName evidence="7">B12-binding domain-containing radical SAM protein</fullName>
    </submittedName>
</protein>
<evidence type="ECO:0000313" key="7">
    <source>
        <dbReference type="EMBL" id="MFI2161094.1"/>
    </source>
</evidence>
<dbReference type="InterPro" id="IPR058240">
    <property type="entry name" value="rSAM_sf"/>
</dbReference>
<dbReference type="SFLD" id="SFLDG01082">
    <property type="entry name" value="B12-binding_domain_containing"/>
    <property type="match status" value="1"/>
</dbReference>
<keyword evidence="4" id="KW-0408">Iron</keyword>
<dbReference type="Pfam" id="PF04055">
    <property type="entry name" value="Radical_SAM"/>
    <property type="match status" value="1"/>
</dbReference>
<feature type="domain" description="B12-binding" evidence="6">
    <location>
        <begin position="129"/>
        <end position="263"/>
    </location>
</feature>
<dbReference type="PROSITE" id="PS51332">
    <property type="entry name" value="B12_BINDING"/>
    <property type="match status" value="1"/>
</dbReference>